<accession>A0A401TQT0</accession>
<feature type="signal peptide" evidence="2">
    <location>
        <begin position="1"/>
        <end position="17"/>
    </location>
</feature>
<feature type="compositionally biased region" description="Basic and acidic residues" evidence="1">
    <location>
        <begin position="81"/>
        <end position="93"/>
    </location>
</feature>
<sequence length="122" mass="12886">MNVILFLLHFAAHDAAGKSDEYEKLDGSNSGNNGNFYQENNSNSQALNGTSKDSVIVRNETGDGEHSDSSPAGSQTGNGHLECDNAMNKRGDESYPLPATELGATVLVTTKTTQVPSVPLES</sequence>
<dbReference type="OrthoDB" id="9392810at2759"/>
<gene>
    <name evidence="3" type="ORF">chiPu_0029004</name>
</gene>
<comment type="caution">
    <text evidence="3">The sequence shown here is derived from an EMBL/GenBank/DDBJ whole genome shotgun (WGS) entry which is preliminary data.</text>
</comment>
<reference evidence="3 4" key="1">
    <citation type="journal article" date="2018" name="Nat. Ecol. Evol.">
        <title>Shark genomes provide insights into elasmobranch evolution and the origin of vertebrates.</title>
        <authorList>
            <person name="Hara Y"/>
            <person name="Yamaguchi K"/>
            <person name="Onimaru K"/>
            <person name="Kadota M"/>
            <person name="Koyanagi M"/>
            <person name="Keeley SD"/>
            <person name="Tatsumi K"/>
            <person name="Tanaka K"/>
            <person name="Motone F"/>
            <person name="Kageyama Y"/>
            <person name="Nozu R"/>
            <person name="Adachi N"/>
            <person name="Nishimura O"/>
            <person name="Nakagawa R"/>
            <person name="Tanegashima C"/>
            <person name="Kiyatake I"/>
            <person name="Matsumoto R"/>
            <person name="Murakumo K"/>
            <person name="Nishida K"/>
            <person name="Terakita A"/>
            <person name="Kuratani S"/>
            <person name="Sato K"/>
            <person name="Hyodo S Kuraku.S."/>
        </authorList>
    </citation>
    <scope>NUCLEOTIDE SEQUENCE [LARGE SCALE GENOMIC DNA]</scope>
</reference>
<name>A0A401TQT0_CHIPU</name>
<keyword evidence="2" id="KW-0732">Signal</keyword>
<feature type="compositionally biased region" description="Polar residues" evidence="1">
    <location>
        <begin position="27"/>
        <end position="53"/>
    </location>
</feature>
<proteinExistence type="predicted"/>
<dbReference type="Proteomes" id="UP000287033">
    <property type="component" value="Unassembled WGS sequence"/>
</dbReference>
<feature type="chain" id="PRO_5019130823" evidence="2">
    <location>
        <begin position="18"/>
        <end position="122"/>
    </location>
</feature>
<feature type="compositionally biased region" description="Basic and acidic residues" evidence="1">
    <location>
        <begin position="17"/>
        <end position="26"/>
    </location>
</feature>
<organism evidence="3 4">
    <name type="scientific">Chiloscyllium punctatum</name>
    <name type="common">Brownbanded bambooshark</name>
    <name type="synonym">Hemiscyllium punctatum</name>
    <dbReference type="NCBI Taxonomy" id="137246"/>
    <lineage>
        <taxon>Eukaryota</taxon>
        <taxon>Metazoa</taxon>
        <taxon>Chordata</taxon>
        <taxon>Craniata</taxon>
        <taxon>Vertebrata</taxon>
        <taxon>Chondrichthyes</taxon>
        <taxon>Elasmobranchii</taxon>
        <taxon>Galeomorphii</taxon>
        <taxon>Galeoidea</taxon>
        <taxon>Orectolobiformes</taxon>
        <taxon>Hemiscylliidae</taxon>
        <taxon>Chiloscyllium</taxon>
    </lineage>
</organism>
<feature type="compositionally biased region" description="Polar residues" evidence="1">
    <location>
        <begin position="69"/>
        <end position="78"/>
    </location>
</feature>
<evidence type="ECO:0000313" key="4">
    <source>
        <dbReference type="Proteomes" id="UP000287033"/>
    </source>
</evidence>
<feature type="region of interest" description="Disordered" evidence="1">
    <location>
        <begin position="17"/>
        <end position="98"/>
    </location>
</feature>
<evidence type="ECO:0000256" key="1">
    <source>
        <dbReference type="SAM" id="MobiDB-lite"/>
    </source>
</evidence>
<keyword evidence="4" id="KW-1185">Reference proteome</keyword>
<evidence type="ECO:0000313" key="3">
    <source>
        <dbReference type="EMBL" id="GCC45027.1"/>
    </source>
</evidence>
<protein>
    <submittedName>
        <fullName evidence="3">Uncharacterized protein</fullName>
    </submittedName>
</protein>
<evidence type="ECO:0000256" key="2">
    <source>
        <dbReference type="SAM" id="SignalP"/>
    </source>
</evidence>
<dbReference type="EMBL" id="BEZZ01146112">
    <property type="protein sequence ID" value="GCC45027.1"/>
    <property type="molecule type" value="Genomic_DNA"/>
</dbReference>
<dbReference type="AlphaFoldDB" id="A0A401TQT0"/>